<organism evidence="1 2">
    <name type="scientific">Verticillium longisporum</name>
    <name type="common">Verticillium dahliae var. longisporum</name>
    <dbReference type="NCBI Taxonomy" id="100787"/>
    <lineage>
        <taxon>Eukaryota</taxon>
        <taxon>Fungi</taxon>
        <taxon>Dikarya</taxon>
        <taxon>Ascomycota</taxon>
        <taxon>Pezizomycotina</taxon>
        <taxon>Sordariomycetes</taxon>
        <taxon>Hypocreomycetidae</taxon>
        <taxon>Glomerellales</taxon>
        <taxon>Plectosphaerellaceae</taxon>
        <taxon>Verticillium</taxon>
    </lineage>
</organism>
<gene>
    <name evidence="1" type="ORF">BN1708_001237</name>
</gene>
<dbReference type="STRING" id="100787.A0A0G4MMY6"/>
<proteinExistence type="predicted"/>
<dbReference type="Proteomes" id="UP000044602">
    <property type="component" value="Unassembled WGS sequence"/>
</dbReference>
<evidence type="ECO:0000313" key="2">
    <source>
        <dbReference type="Proteomes" id="UP000044602"/>
    </source>
</evidence>
<reference evidence="1 2" key="1">
    <citation type="submission" date="2015-05" db="EMBL/GenBank/DDBJ databases">
        <authorList>
            <person name="Wang D.B."/>
            <person name="Wang M."/>
        </authorList>
    </citation>
    <scope>NUCLEOTIDE SEQUENCE [LARGE SCALE GENOMIC DNA]</scope>
    <source>
        <strain evidence="1">VL1</strain>
    </source>
</reference>
<protein>
    <submittedName>
        <fullName evidence="1">Uncharacterized protein</fullName>
    </submittedName>
</protein>
<sequence>MAPSSKTNFKTYEAQARLVRAMIAAHPEVKWNYKACCDSLLGIQYVMYGDNSAAPVVVKEHPLEDFQPGTYKPPVLEINGRPTQA</sequence>
<name>A0A0G4MMY6_VERLO</name>
<dbReference type="AlphaFoldDB" id="A0A0G4MMY6"/>
<accession>A0A0G4MMY6</accession>
<dbReference type="EMBL" id="CVQH01023638">
    <property type="protein sequence ID" value="CRK35591.1"/>
    <property type="molecule type" value="Genomic_DNA"/>
</dbReference>
<evidence type="ECO:0000313" key="1">
    <source>
        <dbReference type="EMBL" id="CRK35591.1"/>
    </source>
</evidence>
<keyword evidence="2" id="KW-1185">Reference proteome</keyword>